<dbReference type="GO" id="GO:0001667">
    <property type="term" value="P:ameboidal-type cell migration"/>
    <property type="evidence" value="ECO:0007669"/>
    <property type="project" value="UniProtKB-ARBA"/>
</dbReference>
<protein>
    <submittedName>
        <fullName evidence="3">Uncharacterized protein</fullName>
    </submittedName>
</protein>
<dbReference type="Pfam" id="PF00071">
    <property type="entry name" value="Ras"/>
    <property type="match status" value="1"/>
</dbReference>
<dbReference type="GO" id="GO:0005525">
    <property type="term" value="F:GTP binding"/>
    <property type="evidence" value="ECO:0007669"/>
    <property type="project" value="UniProtKB-KW"/>
</dbReference>
<dbReference type="GO" id="GO:0003006">
    <property type="term" value="P:developmental process involved in reproduction"/>
    <property type="evidence" value="ECO:0007669"/>
    <property type="project" value="UniProtKB-ARBA"/>
</dbReference>
<dbReference type="Gene3D" id="3.40.50.300">
    <property type="entry name" value="P-loop containing nucleotide triphosphate hydrolases"/>
    <property type="match status" value="1"/>
</dbReference>
<gene>
    <name evidence="3" type="ORF">AVEN_132774_1</name>
</gene>
<keyword evidence="4" id="KW-1185">Reference proteome</keyword>
<dbReference type="InterPro" id="IPR001806">
    <property type="entry name" value="Small_GTPase"/>
</dbReference>
<dbReference type="GO" id="GO:0003924">
    <property type="term" value="F:GTPase activity"/>
    <property type="evidence" value="ECO:0007669"/>
    <property type="project" value="InterPro"/>
</dbReference>
<reference evidence="3 4" key="1">
    <citation type="journal article" date="2019" name="Sci. Rep.">
        <title>Orb-weaving spider Araneus ventricosus genome elucidates the spidroin gene catalogue.</title>
        <authorList>
            <person name="Kono N."/>
            <person name="Nakamura H."/>
            <person name="Ohtoshi R."/>
            <person name="Moran D.A.P."/>
            <person name="Shinohara A."/>
            <person name="Yoshida Y."/>
            <person name="Fujiwara M."/>
            <person name="Mori M."/>
            <person name="Tomita M."/>
            <person name="Arakawa K."/>
        </authorList>
    </citation>
    <scope>NUCLEOTIDE SEQUENCE [LARGE SCALE GENOMIC DNA]</scope>
</reference>
<evidence type="ECO:0000313" key="3">
    <source>
        <dbReference type="EMBL" id="GBM52957.1"/>
    </source>
</evidence>
<dbReference type="PRINTS" id="PR00449">
    <property type="entry name" value="RASTRNSFRMNG"/>
</dbReference>
<evidence type="ECO:0000313" key="4">
    <source>
        <dbReference type="Proteomes" id="UP000499080"/>
    </source>
</evidence>
<accession>A0A4Y2GIE9</accession>
<dbReference type="PANTHER" id="PTHR24072">
    <property type="entry name" value="RHO FAMILY GTPASE"/>
    <property type="match status" value="1"/>
</dbReference>
<dbReference type="AlphaFoldDB" id="A0A4Y2GIE9"/>
<dbReference type="InterPro" id="IPR027417">
    <property type="entry name" value="P-loop_NTPase"/>
</dbReference>
<evidence type="ECO:0000256" key="2">
    <source>
        <dbReference type="ARBA" id="ARBA00023134"/>
    </source>
</evidence>
<dbReference type="SMART" id="SM00175">
    <property type="entry name" value="RAB"/>
    <property type="match status" value="1"/>
</dbReference>
<keyword evidence="2" id="KW-0342">GTP-binding</keyword>
<dbReference type="Proteomes" id="UP000499080">
    <property type="component" value="Unassembled WGS sequence"/>
</dbReference>
<dbReference type="EMBL" id="BGPR01099520">
    <property type="protein sequence ID" value="GBM52957.1"/>
    <property type="molecule type" value="Genomic_DNA"/>
</dbReference>
<dbReference type="OrthoDB" id="432970at2759"/>
<dbReference type="GO" id="GO:0007264">
    <property type="term" value="P:small GTPase-mediated signal transduction"/>
    <property type="evidence" value="ECO:0007669"/>
    <property type="project" value="InterPro"/>
</dbReference>
<sequence>MQGTSRYTAFILGDSQVGKTSLARRIFKNSDLIFVSSVNGATEYQVSFEGRESKTKILEIRNSAFLTENAILCDADRDCAFFCYAIDDPESFQHVAETWIPLFREHVCDRMIMVLIGNKRDLRHNAEVVRNLSERGLQPVSMNQLTELYRRHDSIRFFGEGGRHYFPMFDQISMVVNGTILNCN</sequence>
<dbReference type="SUPFAM" id="SSF52540">
    <property type="entry name" value="P-loop containing nucleoside triphosphate hydrolases"/>
    <property type="match status" value="1"/>
</dbReference>
<dbReference type="SMART" id="SM00174">
    <property type="entry name" value="RHO"/>
    <property type="match status" value="1"/>
</dbReference>
<dbReference type="GO" id="GO:0035006">
    <property type="term" value="P:melanization defense response"/>
    <property type="evidence" value="ECO:0007669"/>
    <property type="project" value="UniProtKB-ARBA"/>
</dbReference>
<proteinExistence type="predicted"/>
<dbReference type="GO" id="GO:0035099">
    <property type="term" value="P:hemocyte migration"/>
    <property type="evidence" value="ECO:0007669"/>
    <property type="project" value="UniProtKB-ARBA"/>
</dbReference>
<organism evidence="3 4">
    <name type="scientific">Araneus ventricosus</name>
    <name type="common">Orbweaver spider</name>
    <name type="synonym">Epeira ventricosa</name>
    <dbReference type="NCBI Taxonomy" id="182803"/>
    <lineage>
        <taxon>Eukaryota</taxon>
        <taxon>Metazoa</taxon>
        <taxon>Ecdysozoa</taxon>
        <taxon>Arthropoda</taxon>
        <taxon>Chelicerata</taxon>
        <taxon>Arachnida</taxon>
        <taxon>Araneae</taxon>
        <taxon>Araneomorphae</taxon>
        <taxon>Entelegynae</taxon>
        <taxon>Araneoidea</taxon>
        <taxon>Araneidae</taxon>
        <taxon>Araneus</taxon>
    </lineage>
</organism>
<comment type="caution">
    <text evidence="3">The sequence shown here is derived from an EMBL/GenBank/DDBJ whole genome shotgun (WGS) entry which is preliminary data.</text>
</comment>
<name>A0A4Y2GIE9_ARAVE</name>
<dbReference type="GO" id="GO:0022412">
    <property type="term" value="P:cellular process involved in reproduction in multicellular organism"/>
    <property type="evidence" value="ECO:0007669"/>
    <property type="project" value="UniProtKB-ARBA"/>
</dbReference>
<evidence type="ECO:0000256" key="1">
    <source>
        <dbReference type="ARBA" id="ARBA00022741"/>
    </source>
</evidence>
<dbReference type="InterPro" id="IPR003578">
    <property type="entry name" value="Small_GTPase_Rho"/>
</dbReference>
<keyword evidence="1" id="KW-0547">Nucleotide-binding</keyword>